<protein>
    <submittedName>
        <fullName evidence="2">Uncharacterized protein</fullName>
    </submittedName>
</protein>
<comment type="caution">
    <text evidence="2">The sequence shown here is derived from an EMBL/GenBank/DDBJ whole genome shotgun (WGS) entry which is preliminary data.</text>
</comment>
<proteinExistence type="predicted"/>
<evidence type="ECO:0000313" key="3">
    <source>
        <dbReference type="Proteomes" id="UP001205105"/>
    </source>
</evidence>
<feature type="compositionally biased region" description="Gly residues" evidence="1">
    <location>
        <begin position="205"/>
        <end position="215"/>
    </location>
</feature>
<dbReference type="GO" id="GO:0005634">
    <property type="term" value="C:nucleus"/>
    <property type="evidence" value="ECO:0007669"/>
    <property type="project" value="InterPro"/>
</dbReference>
<evidence type="ECO:0000256" key="1">
    <source>
        <dbReference type="SAM" id="MobiDB-lite"/>
    </source>
</evidence>
<dbReference type="EMBL" id="JADXDR010000162">
    <property type="protein sequence ID" value="KAI7837128.1"/>
    <property type="molecule type" value="Genomic_DNA"/>
</dbReference>
<dbReference type="AlphaFoldDB" id="A0AAD5DIT8"/>
<dbReference type="PANTHER" id="PTHR13413:SF0">
    <property type="entry name" value="YLP MOTIF-CONTAINING PROTEIN 1"/>
    <property type="match status" value="1"/>
</dbReference>
<feature type="compositionally biased region" description="Gly residues" evidence="1">
    <location>
        <begin position="105"/>
        <end position="119"/>
    </location>
</feature>
<keyword evidence="3" id="KW-1185">Reference proteome</keyword>
<accession>A0AAD5DIT8</accession>
<dbReference type="PANTHER" id="PTHR13413">
    <property type="entry name" value="YLP MOTIF CONTAINING PROTEIN NUCLEAR PROTEIN ZAP"/>
    <property type="match status" value="1"/>
</dbReference>
<dbReference type="InterPro" id="IPR026314">
    <property type="entry name" value="YLP_motif_con_p1"/>
</dbReference>
<feature type="compositionally biased region" description="Gly residues" evidence="1">
    <location>
        <begin position="246"/>
        <end position="255"/>
    </location>
</feature>
<feature type="compositionally biased region" description="Gly residues" evidence="1">
    <location>
        <begin position="144"/>
        <end position="154"/>
    </location>
</feature>
<organism evidence="2 3">
    <name type="scientific">Chlorella ohadii</name>
    <dbReference type="NCBI Taxonomy" id="2649997"/>
    <lineage>
        <taxon>Eukaryota</taxon>
        <taxon>Viridiplantae</taxon>
        <taxon>Chlorophyta</taxon>
        <taxon>core chlorophytes</taxon>
        <taxon>Trebouxiophyceae</taxon>
        <taxon>Chlorellales</taxon>
        <taxon>Chlorellaceae</taxon>
        <taxon>Chlorella clade</taxon>
        <taxon>Chlorella</taxon>
    </lineage>
</organism>
<feature type="region of interest" description="Disordered" evidence="1">
    <location>
        <begin position="105"/>
        <end position="284"/>
    </location>
</feature>
<name>A0AAD5DIT8_9CHLO</name>
<sequence>MEASYQRSLLRAFQRAAEEARFPFLIVDAPAIRVADFKDFWAAAQAAGYEAYVAEPPETDPQVCFERCIHGRSKEELYGLSALFEPAPGWCTLLTLGRLLGKPGAGGEAAGGAGAGAAGSDGIAEVDMDDDGGGSATPMAASGSRGGNASGSGNGAARRSGEEDGEDEEASAKAAKPARSRWAAMDDSSEDEGGAAAARKRKKLGGAGGSSGGLGVDDWRELLASGKQALAGKTPGSAPRGILSRGSGGSNGNGSGRASAGKKRVRWPDEAAGAGEEEEQGFRISGGGERAKAGLEVVHVLHGLGPPAQLDDGSAGVAPHPTGTFAAAAKAEHSSEADMFKRLLLSRGGPH</sequence>
<dbReference type="GO" id="GO:0032204">
    <property type="term" value="P:regulation of telomere maintenance"/>
    <property type="evidence" value="ECO:0007669"/>
    <property type="project" value="TreeGrafter"/>
</dbReference>
<dbReference type="Proteomes" id="UP001205105">
    <property type="component" value="Unassembled WGS sequence"/>
</dbReference>
<gene>
    <name evidence="2" type="ORF">COHA_009006</name>
</gene>
<evidence type="ECO:0000313" key="2">
    <source>
        <dbReference type="EMBL" id="KAI7837128.1"/>
    </source>
</evidence>
<reference evidence="2" key="1">
    <citation type="submission" date="2020-11" db="EMBL/GenBank/DDBJ databases">
        <title>Chlorella ohadii genome sequencing and assembly.</title>
        <authorList>
            <person name="Murik O."/>
            <person name="Treves H."/>
            <person name="Kedem I."/>
            <person name="Shotland Y."/>
            <person name="Kaplan A."/>
        </authorList>
    </citation>
    <scope>NUCLEOTIDE SEQUENCE</scope>
    <source>
        <strain evidence="2">1</strain>
    </source>
</reference>